<dbReference type="InterPro" id="IPR018534">
    <property type="entry name" value="Tet_reg_excision_RteC"/>
</dbReference>
<keyword evidence="2" id="KW-1185">Reference proteome</keyword>
<dbReference type="STRING" id="746697.Aeqsu_3078"/>
<evidence type="ECO:0000313" key="2">
    <source>
        <dbReference type="Proteomes" id="UP000006049"/>
    </source>
</evidence>
<dbReference type="KEGG" id="asl:Aeqsu_3078"/>
<dbReference type="AlphaFoldDB" id="I3YZU7"/>
<accession>I3YZU7</accession>
<dbReference type="Pfam" id="PF09357">
    <property type="entry name" value="RteC"/>
    <property type="match status" value="1"/>
</dbReference>
<protein>
    <submittedName>
        <fullName evidence="1">RteC protein</fullName>
    </submittedName>
</protein>
<dbReference type="RefSeq" id="WP_014783764.1">
    <property type="nucleotide sequence ID" value="NC_018013.1"/>
</dbReference>
<name>I3YZU7_AEQSU</name>
<evidence type="ECO:0000313" key="1">
    <source>
        <dbReference type="EMBL" id="AFL82515.1"/>
    </source>
</evidence>
<dbReference type="HOGENOM" id="CLU_079317_0_0_10"/>
<reference evidence="1 2" key="1">
    <citation type="submission" date="2012-06" db="EMBL/GenBank/DDBJ databases">
        <title>The complete genome of Aequorivita sublithincola DSM 14238.</title>
        <authorList>
            <consortium name="US DOE Joint Genome Institute (JGI-PGF)"/>
            <person name="Lucas S."/>
            <person name="Copeland A."/>
            <person name="Lapidus A."/>
            <person name="Goodwin L."/>
            <person name="Pitluck S."/>
            <person name="Peters L."/>
            <person name="Munk A.C.C."/>
            <person name="Kyrpides N."/>
            <person name="Mavromatis K."/>
            <person name="Pagani I."/>
            <person name="Ivanova N."/>
            <person name="Ovchinnikova G."/>
            <person name="Zeytun A."/>
            <person name="Detter J.C."/>
            <person name="Han C."/>
            <person name="Land M."/>
            <person name="Hauser L."/>
            <person name="Markowitz V."/>
            <person name="Cheng J.-F."/>
            <person name="Hugenholtz P."/>
            <person name="Woyke T."/>
            <person name="Wu D."/>
            <person name="Tindall B."/>
            <person name="Faehnrich R."/>
            <person name="Brambilla E."/>
            <person name="Klenk H.-P."/>
            <person name="Eisen J.A."/>
        </authorList>
    </citation>
    <scope>NUCLEOTIDE SEQUENCE [LARGE SCALE GENOMIC DNA]</scope>
    <source>
        <strain evidence="2">DSM 14238 / LMG 21431 / ACAM 643 / 9-3</strain>
    </source>
</reference>
<sequence length="275" mass="32063">MKRYLKFQEKLELELESINFASNTIFAEVERGISLCKDSLTILRKVVLKNGFKNIEEECYFFKTIKPIIMGKLIFYIELASVEKNKPRYGKKFIGQYLRMHINSFQSVFLEHHEFYEYFIQKRTDRDLEYFSRANGKISLHIATLSYCTDADFSTSHDLLTAKFIAHELLIEHFANKLDNINQNPSKNSLASTLKWTGTKVDLVELIYALHSSGLVNNGQATLNDLATIFQTLFQKDLGDFYRTFLEIRLRKTNQSKLLDKLKDSLLRKIVEADD</sequence>
<organism evidence="1 2">
    <name type="scientific">Aequorivita sublithincola (strain DSM 14238 / LMG 21431 / ACAM 643 / 9-3)</name>
    <dbReference type="NCBI Taxonomy" id="746697"/>
    <lineage>
        <taxon>Bacteria</taxon>
        <taxon>Pseudomonadati</taxon>
        <taxon>Bacteroidota</taxon>
        <taxon>Flavobacteriia</taxon>
        <taxon>Flavobacteriales</taxon>
        <taxon>Flavobacteriaceae</taxon>
        <taxon>Aequorivita</taxon>
    </lineage>
</organism>
<dbReference type="EMBL" id="CP003280">
    <property type="protein sequence ID" value="AFL82515.1"/>
    <property type="molecule type" value="Genomic_DNA"/>
</dbReference>
<dbReference type="eggNOG" id="ENOG502Z9CP">
    <property type="taxonomic scope" value="Bacteria"/>
</dbReference>
<dbReference type="Proteomes" id="UP000006049">
    <property type="component" value="Chromosome"/>
</dbReference>
<dbReference type="OrthoDB" id="790983at2"/>
<proteinExistence type="predicted"/>
<gene>
    <name evidence="1" type="ordered locus">Aeqsu_3078</name>
</gene>